<proteinExistence type="predicted"/>
<comment type="caution">
    <text evidence="2">The sequence shown here is derived from an EMBL/GenBank/DDBJ whole genome shotgun (WGS) entry which is preliminary data.</text>
</comment>
<reference evidence="2" key="1">
    <citation type="submission" date="2022-03" db="EMBL/GenBank/DDBJ databases">
        <authorList>
            <person name="Sayadi A."/>
        </authorList>
    </citation>
    <scope>NUCLEOTIDE SEQUENCE</scope>
</reference>
<evidence type="ECO:0000313" key="3">
    <source>
        <dbReference type="Proteomes" id="UP001152888"/>
    </source>
</evidence>
<evidence type="ECO:0000256" key="1">
    <source>
        <dbReference type="SAM" id="SignalP"/>
    </source>
</evidence>
<gene>
    <name evidence="2" type="ORF">ACAOBT_LOCUS25081</name>
</gene>
<keyword evidence="1" id="KW-0732">Signal</keyword>
<evidence type="ECO:0000313" key="2">
    <source>
        <dbReference type="EMBL" id="CAH1999603.1"/>
    </source>
</evidence>
<name>A0A9P0PUM6_ACAOB</name>
<feature type="chain" id="PRO_5040310858" evidence="1">
    <location>
        <begin position="19"/>
        <end position="695"/>
    </location>
</feature>
<keyword evidence="3" id="KW-1185">Reference proteome</keyword>
<accession>A0A9P0PUM6</accession>
<protein>
    <submittedName>
        <fullName evidence="2">Uncharacterized protein</fullName>
    </submittedName>
</protein>
<sequence>MLKLQLIALLGYVVHINTSVLQYEAILVHPGIIGGIFKGPNSETIIQGPDGSAITAEQIGGGVEIPDIPPSAALIPDTAVNLIPDSSTARPDILVTSTLSPASIEEAHISSTAPALGSSRVVSDRTILISNKLVPISSSGIEIFTLSPSVVSTTTSPQESFQPIILPSDFGQDSLQYRPDFTASAPAKVLLPPSSPASPSVAPSNAYQSPVITKQAVHQKPVPTNYIVTTPRQPVLVSTPGDLNLSTGYTSNVRGGSSPTVPTIQPYNEESLLGVQRDSASTNSIVQPEASIGVLQQQVTTTLPPVNLVPDNEGAHKSNIQRIWPSRPSSPGSASGVNDARQVSRANPYLPSSINSVPVQPDLQAVQTIKDISQNYRQNMFSVGNRQNSISSSEPPRIVSSTITPTGKLNWISNEAEKSQVLISAQQNSNVNSDLVGQTVFISSANGDIRQLDREQNTHKNPSVGPTIRPDLKIEPLNKQLSPNLSNIPIRDTISPEITVPRAPGIVSSTASPTIGSKQQTVQLSQLPNNKGVIATYNVGPNQQPQQILLEPLPDGAIELGATISSQTTVTGLADVPLNPAEQQVPNQDRYNRLGDVSPKIAGQPVPNLNQYQVYQIQGEDSALLSSTNPVAPLPSQNKPGSVPIDSKPLTFDIVPQNGVVLPAKNFDDSATSVLWNSCRNTSKIPASFKCCFKY</sequence>
<dbReference type="AlphaFoldDB" id="A0A9P0PUM6"/>
<feature type="signal peptide" evidence="1">
    <location>
        <begin position="1"/>
        <end position="18"/>
    </location>
</feature>
<dbReference type="Proteomes" id="UP001152888">
    <property type="component" value="Unassembled WGS sequence"/>
</dbReference>
<dbReference type="EMBL" id="CAKOFQ010007373">
    <property type="protein sequence ID" value="CAH1999603.1"/>
    <property type="molecule type" value="Genomic_DNA"/>
</dbReference>
<organism evidence="2 3">
    <name type="scientific">Acanthoscelides obtectus</name>
    <name type="common">Bean weevil</name>
    <name type="synonym">Bruchus obtectus</name>
    <dbReference type="NCBI Taxonomy" id="200917"/>
    <lineage>
        <taxon>Eukaryota</taxon>
        <taxon>Metazoa</taxon>
        <taxon>Ecdysozoa</taxon>
        <taxon>Arthropoda</taxon>
        <taxon>Hexapoda</taxon>
        <taxon>Insecta</taxon>
        <taxon>Pterygota</taxon>
        <taxon>Neoptera</taxon>
        <taxon>Endopterygota</taxon>
        <taxon>Coleoptera</taxon>
        <taxon>Polyphaga</taxon>
        <taxon>Cucujiformia</taxon>
        <taxon>Chrysomeloidea</taxon>
        <taxon>Chrysomelidae</taxon>
        <taxon>Bruchinae</taxon>
        <taxon>Bruchini</taxon>
        <taxon>Acanthoscelides</taxon>
    </lineage>
</organism>
<dbReference type="OrthoDB" id="6784839at2759"/>